<proteinExistence type="predicted"/>
<name>A0A537J0Y5_9BACT</name>
<dbReference type="Proteomes" id="UP000320048">
    <property type="component" value="Unassembled WGS sequence"/>
</dbReference>
<dbReference type="AlphaFoldDB" id="A0A537J0Y5"/>
<feature type="non-terminal residue" evidence="2">
    <location>
        <position position="374"/>
    </location>
</feature>
<evidence type="ECO:0000256" key="1">
    <source>
        <dbReference type="ARBA" id="ARBA00022596"/>
    </source>
</evidence>
<dbReference type="Pfam" id="PF01969">
    <property type="entry name" value="Ni_insertion"/>
    <property type="match status" value="1"/>
</dbReference>
<dbReference type="PANTHER" id="PTHR36566:SF1">
    <property type="entry name" value="PYRIDINIUM-3,5-BISTHIOCARBOXYLIC ACID MONONUCLEOTIDE NICKEL INSERTION PROTEIN"/>
    <property type="match status" value="1"/>
</dbReference>
<keyword evidence="1" id="KW-0533">Nickel</keyword>
<gene>
    <name evidence="2" type="primary">larC</name>
    <name evidence="2" type="ORF">E6H04_14460</name>
</gene>
<organism evidence="2 3">
    <name type="scientific">Candidatus Segetimicrobium genomatis</name>
    <dbReference type="NCBI Taxonomy" id="2569760"/>
    <lineage>
        <taxon>Bacteria</taxon>
        <taxon>Bacillati</taxon>
        <taxon>Candidatus Sysuimicrobiota</taxon>
        <taxon>Candidatus Sysuimicrobiia</taxon>
        <taxon>Candidatus Sysuimicrobiales</taxon>
        <taxon>Candidatus Segetimicrobiaceae</taxon>
        <taxon>Candidatus Segetimicrobium</taxon>
    </lineage>
</organism>
<evidence type="ECO:0000313" key="3">
    <source>
        <dbReference type="Proteomes" id="UP000320048"/>
    </source>
</evidence>
<evidence type="ECO:0000313" key="2">
    <source>
        <dbReference type="EMBL" id="TMI77175.1"/>
    </source>
</evidence>
<protein>
    <submittedName>
        <fullName evidence="2">Nickel pincer cofactor biosynthesis protein LarC</fullName>
    </submittedName>
</protein>
<accession>A0A537J0Y5</accession>
<dbReference type="Gene3D" id="3.30.70.1380">
    <property type="entry name" value="Transcriptional regulatory protein pf0864 domain like"/>
    <property type="match status" value="1"/>
</dbReference>
<dbReference type="PANTHER" id="PTHR36566">
    <property type="entry name" value="NICKEL INSERTION PROTEIN-RELATED"/>
    <property type="match status" value="1"/>
</dbReference>
<sequence length="374" mass="39056">MRIGYLDLGSGASGDMLLAALLGAGWAEDALHDVVARLGVPVRLGVSRVHRRGVPAVRVEVLEETPPHSRAYPALDRLLAESRIDDALRRPAMAVLERLAGIEAEVHSMPIEEVELHELGGLDTLVDIVGVLAGFQALRLDHLTASPVNLGRGWVETRHGTVPVPAPATAALAEGMPVYAGEVEGELLTPTGAVLLATLVCDWGPLPPLQLERVGTGAGAADPPRANVLRLFVGGAPGAVPAGAPVPDEGTGIDPGGAHTERLTVLETSIDDMNPQLYPHVTARLIAAGALDVTVIPAVMKKGRPGHLLRVLGAPDQAQALCALLLAETTTLGVRTYEVTRIAVRRRTVEVETAYGPIPVKIAEGSSGVLNMSP</sequence>
<dbReference type="EMBL" id="VBAO01000481">
    <property type="protein sequence ID" value="TMI77175.1"/>
    <property type="molecule type" value="Genomic_DNA"/>
</dbReference>
<reference evidence="2 3" key="1">
    <citation type="journal article" date="2019" name="Nat. Microbiol.">
        <title>Mediterranean grassland soil C-N compound turnover is dependent on rainfall and depth, and is mediated by genomically divergent microorganisms.</title>
        <authorList>
            <person name="Diamond S."/>
            <person name="Andeer P.F."/>
            <person name="Li Z."/>
            <person name="Crits-Christoph A."/>
            <person name="Burstein D."/>
            <person name="Anantharaman K."/>
            <person name="Lane K.R."/>
            <person name="Thomas B.C."/>
            <person name="Pan C."/>
            <person name="Northen T.R."/>
            <person name="Banfield J.F."/>
        </authorList>
    </citation>
    <scope>NUCLEOTIDE SEQUENCE [LARGE SCALE GENOMIC DNA]</scope>
    <source>
        <strain evidence="2">NP_7</strain>
    </source>
</reference>
<dbReference type="NCBIfam" id="TIGR00299">
    <property type="entry name" value="nickel pincer cofactor biosynthesis protein LarC"/>
    <property type="match status" value="1"/>
</dbReference>
<dbReference type="InterPro" id="IPR002822">
    <property type="entry name" value="Ni_insertion"/>
</dbReference>
<comment type="caution">
    <text evidence="2">The sequence shown here is derived from an EMBL/GenBank/DDBJ whole genome shotgun (WGS) entry which is preliminary data.</text>
</comment>